<dbReference type="RefSeq" id="WP_079207924.1">
    <property type="nucleotide sequence ID" value="NZ_MVGR01000004.1"/>
</dbReference>
<name>A0A1V4BRQ5_MICAE</name>
<sequence>MLKITADLYSGRANPEWIISDEQEIRATLREIANNASVIAKSAPANAGLGLRGFLVEPLNDEVGRNYNLPESIYLAAGQYATSSKANAIAERLVGLINSAEITTRMTPEEEALSLDEDLQGFLQEQLYVGERLTLLDTEGLELSPEAVEIPLETPKAACQYELGAYNPNFWNNNATILRNNNCYNYASNKRTDTFAQPGRGCGSMYRSLTCAEVTRASLCDGLHVRYNCFPASEAPRYLVALVIAPGRDFHWYRLNKEGFWSHKPGSTPVRNVDNSNRVITNPQTCNRGIYTQFCGYFYTCKSQKIR</sequence>
<accession>A0A1V4BRQ5</accession>
<comment type="caution">
    <text evidence="1">The sequence shown here is derived from an EMBL/GenBank/DDBJ whole genome shotgun (WGS) entry which is preliminary data.</text>
</comment>
<dbReference type="EMBL" id="MVGR01000004">
    <property type="protein sequence ID" value="OPF17042.1"/>
    <property type="molecule type" value="Genomic_DNA"/>
</dbReference>
<dbReference type="Proteomes" id="UP000189835">
    <property type="component" value="Unassembled WGS sequence"/>
</dbReference>
<reference evidence="1 2" key="1">
    <citation type="submission" date="2017-02" db="EMBL/GenBank/DDBJ databases">
        <title>Genome sequence of Microcystis aeruginosa KW.</title>
        <authorList>
            <person name="Oh H.-M."/>
            <person name="Ahn C.-Y."/>
            <person name="Jeong H."/>
            <person name="Srivastava A."/>
            <person name="Lee H.-G."/>
            <person name="Kang S.-R."/>
        </authorList>
    </citation>
    <scope>NUCLEOTIDE SEQUENCE [LARGE SCALE GENOMIC DNA]</scope>
    <source>
        <strain evidence="1 2">KW</strain>
    </source>
</reference>
<evidence type="ECO:0000313" key="1">
    <source>
        <dbReference type="EMBL" id="OPF17042.1"/>
    </source>
</evidence>
<gene>
    <name evidence="1" type="ORF">B1L04_13200</name>
</gene>
<proteinExistence type="predicted"/>
<protein>
    <submittedName>
        <fullName evidence="1">Uncharacterized protein</fullName>
    </submittedName>
</protein>
<dbReference type="AlphaFoldDB" id="A0A1V4BRQ5"/>
<organism evidence="1 2">
    <name type="scientific">Microcystis aeruginosa KW</name>
    <dbReference type="NCBI Taxonomy" id="1960155"/>
    <lineage>
        <taxon>Bacteria</taxon>
        <taxon>Bacillati</taxon>
        <taxon>Cyanobacteriota</taxon>
        <taxon>Cyanophyceae</taxon>
        <taxon>Oscillatoriophycideae</taxon>
        <taxon>Chroococcales</taxon>
        <taxon>Microcystaceae</taxon>
        <taxon>Microcystis</taxon>
    </lineage>
</organism>
<evidence type="ECO:0000313" key="2">
    <source>
        <dbReference type="Proteomes" id="UP000189835"/>
    </source>
</evidence>